<protein>
    <submittedName>
        <fullName evidence="1">Integrase catalytic domain-containing protein</fullName>
    </submittedName>
</protein>
<name>A0A8X6XAL0_9ARAC</name>
<keyword evidence="2" id="KW-1185">Reference proteome</keyword>
<proteinExistence type="predicted"/>
<dbReference type="OrthoDB" id="6436866at2759"/>
<dbReference type="PANTHER" id="PTHR47331">
    <property type="entry name" value="PHD-TYPE DOMAIN-CONTAINING PROTEIN"/>
    <property type="match status" value="1"/>
</dbReference>
<evidence type="ECO:0000313" key="2">
    <source>
        <dbReference type="Proteomes" id="UP000886998"/>
    </source>
</evidence>
<dbReference type="EMBL" id="BMAV01006875">
    <property type="protein sequence ID" value="GFY49212.1"/>
    <property type="molecule type" value="Genomic_DNA"/>
</dbReference>
<accession>A0A8X6XAL0</accession>
<reference evidence="1" key="1">
    <citation type="submission" date="2020-08" db="EMBL/GenBank/DDBJ databases">
        <title>Multicomponent nature underlies the extraordinary mechanical properties of spider dragline silk.</title>
        <authorList>
            <person name="Kono N."/>
            <person name="Nakamura H."/>
            <person name="Mori M."/>
            <person name="Yoshida Y."/>
            <person name="Ohtoshi R."/>
            <person name="Malay A.D."/>
            <person name="Moran D.A.P."/>
            <person name="Tomita M."/>
            <person name="Numata K."/>
            <person name="Arakawa K."/>
        </authorList>
    </citation>
    <scope>NUCLEOTIDE SEQUENCE</scope>
</reference>
<dbReference type="InterPro" id="IPR008042">
    <property type="entry name" value="Retrotrans_Pao"/>
</dbReference>
<organism evidence="1 2">
    <name type="scientific">Trichonephila inaurata madagascariensis</name>
    <dbReference type="NCBI Taxonomy" id="2747483"/>
    <lineage>
        <taxon>Eukaryota</taxon>
        <taxon>Metazoa</taxon>
        <taxon>Ecdysozoa</taxon>
        <taxon>Arthropoda</taxon>
        <taxon>Chelicerata</taxon>
        <taxon>Arachnida</taxon>
        <taxon>Araneae</taxon>
        <taxon>Araneomorphae</taxon>
        <taxon>Entelegynae</taxon>
        <taxon>Araneoidea</taxon>
        <taxon>Nephilidae</taxon>
        <taxon>Trichonephila</taxon>
        <taxon>Trichonephila inaurata</taxon>
    </lineage>
</organism>
<evidence type="ECO:0000313" key="1">
    <source>
        <dbReference type="EMBL" id="GFY49212.1"/>
    </source>
</evidence>
<sequence length="134" mass="15244">MRLLCSTNRIASIKRISIPRLELCAAGLGLLSKLVKKVTVSLKLEFDGEYLWTDSTIVLGRLHIDPWLLKTFLGNRVSQIQEITKSYCWQHIRSQRNPSDLVSRGLSAENLVNCELLWKGPETFCYSLPHSEVS</sequence>
<comment type="caution">
    <text evidence="1">The sequence shown here is derived from an EMBL/GenBank/DDBJ whole genome shotgun (WGS) entry which is preliminary data.</text>
</comment>
<dbReference type="Pfam" id="PF05380">
    <property type="entry name" value="Peptidase_A17"/>
    <property type="match status" value="1"/>
</dbReference>
<dbReference type="AlphaFoldDB" id="A0A8X6XAL0"/>
<gene>
    <name evidence="1" type="primary">AVEN_32190_1</name>
    <name evidence="1" type="ORF">TNIN_288441</name>
</gene>
<dbReference type="Proteomes" id="UP000886998">
    <property type="component" value="Unassembled WGS sequence"/>
</dbReference>